<dbReference type="RefSeq" id="WP_078502268.1">
    <property type="nucleotide sequence ID" value="NZ_MSZX01000014.1"/>
</dbReference>
<keyword evidence="1" id="KW-1133">Transmembrane helix</keyword>
<comment type="caution">
    <text evidence="2">The sequence shown here is derived from an EMBL/GenBank/DDBJ whole genome shotgun (WGS) entry which is preliminary data.</text>
</comment>
<dbReference type="STRING" id="1324314.BVG16_26790"/>
<dbReference type="EMBL" id="MSZX01000014">
    <property type="protein sequence ID" value="OPA73703.1"/>
    <property type="molecule type" value="Genomic_DNA"/>
</dbReference>
<evidence type="ECO:0000313" key="3">
    <source>
        <dbReference type="Proteomes" id="UP000190188"/>
    </source>
</evidence>
<keyword evidence="1" id="KW-0472">Membrane</keyword>
<evidence type="ECO:0000256" key="1">
    <source>
        <dbReference type="SAM" id="Phobius"/>
    </source>
</evidence>
<dbReference type="Proteomes" id="UP000190188">
    <property type="component" value="Unassembled WGS sequence"/>
</dbReference>
<sequence>MSFEWESFAVSVILLVVIVCVIVLLFRWLLHGRKKARHTQQTLERIEAKLDHLMKEEQEK</sequence>
<dbReference type="AlphaFoldDB" id="A0A1T2X2A2"/>
<protein>
    <submittedName>
        <fullName evidence="2">Uncharacterized protein</fullName>
    </submittedName>
</protein>
<organism evidence="2 3">
    <name type="scientific">Paenibacillus selenitireducens</name>
    <dbReference type="NCBI Taxonomy" id="1324314"/>
    <lineage>
        <taxon>Bacteria</taxon>
        <taxon>Bacillati</taxon>
        <taxon>Bacillota</taxon>
        <taxon>Bacilli</taxon>
        <taxon>Bacillales</taxon>
        <taxon>Paenibacillaceae</taxon>
        <taxon>Paenibacillus</taxon>
    </lineage>
</organism>
<keyword evidence="3" id="KW-1185">Reference proteome</keyword>
<accession>A0A1T2X2A2</accession>
<proteinExistence type="predicted"/>
<feature type="transmembrane region" description="Helical" evidence="1">
    <location>
        <begin position="12"/>
        <end position="30"/>
    </location>
</feature>
<name>A0A1T2X2A2_9BACL</name>
<gene>
    <name evidence="2" type="ORF">BVG16_26790</name>
</gene>
<evidence type="ECO:0000313" key="2">
    <source>
        <dbReference type="EMBL" id="OPA73703.1"/>
    </source>
</evidence>
<keyword evidence="1" id="KW-0812">Transmembrane</keyword>
<reference evidence="2 3" key="1">
    <citation type="submission" date="2017-01" db="EMBL/GenBank/DDBJ databases">
        <title>Genome analysis of Paenibacillus selenitrireducens ES3-24.</title>
        <authorList>
            <person name="Xu D."/>
            <person name="Yao R."/>
            <person name="Zheng S."/>
        </authorList>
    </citation>
    <scope>NUCLEOTIDE SEQUENCE [LARGE SCALE GENOMIC DNA]</scope>
    <source>
        <strain evidence="2 3">ES3-24</strain>
    </source>
</reference>